<dbReference type="SMART" id="SM00205">
    <property type="entry name" value="THN"/>
    <property type="match status" value="1"/>
</dbReference>
<dbReference type="Pfam" id="PF00313">
    <property type="entry name" value="CSD"/>
    <property type="match status" value="1"/>
</dbReference>
<dbReference type="FunFam" id="2.60.110.10:FF:000001">
    <property type="entry name" value="THAUMATIN-LIKE PROTEIN 1"/>
    <property type="match status" value="1"/>
</dbReference>
<dbReference type="SUPFAM" id="SSF50249">
    <property type="entry name" value="Nucleic acid-binding proteins"/>
    <property type="match status" value="1"/>
</dbReference>
<feature type="domain" description="CSD" evidence="5">
    <location>
        <begin position="4"/>
        <end position="71"/>
    </location>
</feature>
<dbReference type="Gene3D" id="4.10.60.10">
    <property type="entry name" value="Zinc finger, CCHC-type"/>
    <property type="match status" value="4"/>
</dbReference>
<dbReference type="GO" id="GO:0003676">
    <property type="term" value="F:nucleic acid binding"/>
    <property type="evidence" value="ECO:0007669"/>
    <property type="project" value="InterPro"/>
</dbReference>
<dbReference type="InterPro" id="IPR012340">
    <property type="entry name" value="NA-bd_OB-fold"/>
</dbReference>
<dbReference type="Gene3D" id="2.40.50.140">
    <property type="entry name" value="Nucleic acid-binding proteins"/>
    <property type="match status" value="1"/>
</dbReference>
<dbReference type="STRING" id="33114.A0A2G2WXG5"/>
<protein>
    <submittedName>
        <fullName evidence="6">Thaumatin-like protein 1</fullName>
    </submittedName>
</protein>
<dbReference type="PROSITE" id="PS00316">
    <property type="entry name" value="THAUMATIN_1"/>
    <property type="match status" value="1"/>
</dbReference>
<dbReference type="SUPFAM" id="SSF49870">
    <property type="entry name" value="Osmotin, thaumatin-like protein"/>
    <property type="match status" value="1"/>
</dbReference>
<dbReference type="InterPro" id="IPR037176">
    <property type="entry name" value="Osmotin/thaumatin-like_sf"/>
</dbReference>
<dbReference type="EMBL" id="MLFT02000004">
    <property type="protein sequence ID" value="PHT49927.1"/>
    <property type="molecule type" value="Genomic_DNA"/>
</dbReference>
<comment type="caution">
    <text evidence="6">The sequence shown here is derived from an EMBL/GenBank/DDBJ whole genome shotgun (WGS) entry which is preliminary data.</text>
</comment>
<dbReference type="InterPro" id="IPR036875">
    <property type="entry name" value="Znf_CCHC_sf"/>
</dbReference>
<evidence type="ECO:0000313" key="6">
    <source>
        <dbReference type="EMBL" id="PHT49927.1"/>
    </source>
</evidence>
<reference evidence="6 7" key="1">
    <citation type="journal article" date="2017" name="Genome Biol.">
        <title>New reference genome sequences of hot pepper reveal the massive evolution of plant disease-resistance genes by retroduplication.</title>
        <authorList>
            <person name="Kim S."/>
            <person name="Park J."/>
            <person name="Yeom S.I."/>
            <person name="Kim Y.M."/>
            <person name="Seo E."/>
            <person name="Kim K.T."/>
            <person name="Kim M.S."/>
            <person name="Lee J.M."/>
            <person name="Cheong K."/>
            <person name="Shin H.S."/>
            <person name="Kim S.B."/>
            <person name="Han K."/>
            <person name="Lee J."/>
            <person name="Park M."/>
            <person name="Lee H.A."/>
            <person name="Lee H.Y."/>
            <person name="Lee Y."/>
            <person name="Oh S."/>
            <person name="Lee J.H."/>
            <person name="Choi E."/>
            <person name="Choi E."/>
            <person name="Lee S.E."/>
            <person name="Jeon J."/>
            <person name="Kim H."/>
            <person name="Choi G."/>
            <person name="Song H."/>
            <person name="Lee J."/>
            <person name="Lee S.C."/>
            <person name="Kwon J.K."/>
            <person name="Lee H.Y."/>
            <person name="Koo N."/>
            <person name="Hong Y."/>
            <person name="Kim R.W."/>
            <person name="Kang W.H."/>
            <person name="Huh J.H."/>
            <person name="Kang B.C."/>
            <person name="Yang T.J."/>
            <person name="Lee Y.H."/>
            <person name="Bennetzen J.L."/>
            <person name="Choi D."/>
        </authorList>
    </citation>
    <scope>NUCLEOTIDE SEQUENCE [LARGE SCALE GENOMIC DNA]</scope>
    <source>
        <strain evidence="7">cv. PBC81</strain>
    </source>
</reference>
<organism evidence="6 7">
    <name type="scientific">Capsicum baccatum</name>
    <name type="common">Peruvian pepper</name>
    <dbReference type="NCBI Taxonomy" id="33114"/>
    <lineage>
        <taxon>Eukaryota</taxon>
        <taxon>Viridiplantae</taxon>
        <taxon>Streptophyta</taxon>
        <taxon>Embryophyta</taxon>
        <taxon>Tracheophyta</taxon>
        <taxon>Spermatophyta</taxon>
        <taxon>Magnoliopsida</taxon>
        <taxon>eudicotyledons</taxon>
        <taxon>Gunneridae</taxon>
        <taxon>Pentapetalae</taxon>
        <taxon>asterids</taxon>
        <taxon>lamiids</taxon>
        <taxon>Solanales</taxon>
        <taxon>Solanaceae</taxon>
        <taxon>Solanoideae</taxon>
        <taxon>Capsiceae</taxon>
        <taxon>Capsicum</taxon>
    </lineage>
</organism>
<dbReference type="InterPro" id="IPR001878">
    <property type="entry name" value="Znf_CCHC"/>
</dbReference>
<dbReference type="PROSITE" id="PS51857">
    <property type="entry name" value="CSD_2"/>
    <property type="match status" value="1"/>
</dbReference>
<feature type="domain" description="CCHC-type" evidence="4">
    <location>
        <begin position="113"/>
        <end position="126"/>
    </location>
</feature>
<dbReference type="PROSITE" id="PS50158">
    <property type="entry name" value="ZF_CCHC"/>
    <property type="match status" value="4"/>
</dbReference>
<dbReference type="Pfam" id="PF00314">
    <property type="entry name" value="Thaumatin"/>
    <property type="match status" value="1"/>
</dbReference>
<dbReference type="CDD" id="cd09218">
    <property type="entry name" value="TLP-PA"/>
    <property type="match status" value="1"/>
</dbReference>
<keyword evidence="2" id="KW-0863">Zinc-finger</keyword>
<keyword evidence="2" id="KW-0479">Metal-binding</keyword>
<keyword evidence="7" id="KW-1185">Reference proteome</keyword>
<dbReference type="Gene3D" id="2.60.110.10">
    <property type="entry name" value="Thaumatin"/>
    <property type="match status" value="1"/>
</dbReference>
<keyword evidence="1" id="KW-0732">Signal</keyword>
<gene>
    <name evidence="6" type="ORF">CQW23_09674</name>
</gene>
<evidence type="ECO:0000313" key="7">
    <source>
        <dbReference type="Proteomes" id="UP000224567"/>
    </source>
</evidence>
<evidence type="ECO:0000259" key="5">
    <source>
        <dbReference type="PROSITE" id="PS51857"/>
    </source>
</evidence>
<feature type="domain" description="CCHC-type" evidence="4">
    <location>
        <begin position="165"/>
        <end position="178"/>
    </location>
</feature>
<dbReference type="AlphaFoldDB" id="A0A2G2WXG5"/>
<dbReference type="PANTHER" id="PTHR31048">
    <property type="entry name" value="OS03G0233200 PROTEIN"/>
    <property type="match status" value="1"/>
</dbReference>
<dbReference type="InterPro" id="IPR011129">
    <property type="entry name" value="CSD"/>
</dbReference>
<evidence type="ECO:0000256" key="2">
    <source>
        <dbReference type="PROSITE-ProRule" id="PRU00047"/>
    </source>
</evidence>
<dbReference type="OrthoDB" id="422005at2759"/>
<dbReference type="SMART" id="SM00357">
    <property type="entry name" value="CSP"/>
    <property type="match status" value="1"/>
</dbReference>
<dbReference type="InterPro" id="IPR001938">
    <property type="entry name" value="Thaumatin"/>
</dbReference>
<dbReference type="Pfam" id="PF00098">
    <property type="entry name" value="zf-CCHC"/>
    <property type="match status" value="4"/>
</dbReference>
<sequence>MANRLTGVVSRFSNQKGYGFIKPDVDGTSEDVFVHQSEIKSVGFRTLSEGQKVEFIVTGNGGKYQAVDVTGLGGAPLDSHHRNVNGNRGDSNPGDAKDCDRIGGGGGGSGRLCYNCGITGHIAKDCDRNGGGGGSGGVCYTCGMMGHIARDCDRSGGGGSRGGACYTCGMMGHIAKDCDRNGGGSGGNGGGGGHIARECTSERRGGGGSRGGCGSGACYNYGLRGHMARECSVQSGGDRFGRSSGVGGSKCFKCGETGNFAKECTTPDVNSSQGTIYVLEDISSVSKCYALRSSQGELDCGCSFCWETTVAIGNRKRCTMDRVDSWCVYGGYSEFLRIGLTGALSTTFTLVNQCNYKVWPGILSGAGTAQLASTGFLLNPGQSVSIPVPTGWSGRLWGRTFCSQDSSTGKFTCATGDCSSGTLECSGAGAAPPVTLAEFTLNGVGGLDFYDVSLVDGYNLPMLVSPQGGTGVGGVGNCSTTGCVGDLNEACPKELKKMMDSRSSSNSECVGCKSACAAFGDPRYCCIGSYATPDTCKPTDYSEFFKNACPKSYSYAYDDGTSTFTCSSADYVITFCPASSDSPKSSGGSDTGVDGGLLRKSRGGLTNMPLPFLTSLIITVLTAV</sequence>
<keyword evidence="2" id="KW-0862">Zinc</keyword>
<reference evidence="7" key="2">
    <citation type="journal article" date="2017" name="J. Anim. Genet.">
        <title>Multiple reference genome sequences of hot pepper reveal the massive evolution of plant disease resistance genes by retroduplication.</title>
        <authorList>
            <person name="Kim S."/>
            <person name="Park J."/>
            <person name="Yeom S.-I."/>
            <person name="Kim Y.-M."/>
            <person name="Seo E."/>
            <person name="Kim K.-T."/>
            <person name="Kim M.-S."/>
            <person name="Lee J.M."/>
            <person name="Cheong K."/>
            <person name="Shin H.-S."/>
            <person name="Kim S.-B."/>
            <person name="Han K."/>
            <person name="Lee J."/>
            <person name="Park M."/>
            <person name="Lee H.-A."/>
            <person name="Lee H.-Y."/>
            <person name="Lee Y."/>
            <person name="Oh S."/>
            <person name="Lee J.H."/>
            <person name="Choi E."/>
            <person name="Choi E."/>
            <person name="Lee S.E."/>
            <person name="Jeon J."/>
            <person name="Kim H."/>
            <person name="Choi G."/>
            <person name="Song H."/>
            <person name="Lee J."/>
            <person name="Lee S.-C."/>
            <person name="Kwon J.-K."/>
            <person name="Lee H.-Y."/>
            <person name="Koo N."/>
            <person name="Hong Y."/>
            <person name="Kim R.W."/>
            <person name="Kang W.-H."/>
            <person name="Huh J.H."/>
            <person name="Kang B.-C."/>
            <person name="Yang T.-J."/>
            <person name="Lee Y.-H."/>
            <person name="Bennetzen J.L."/>
            <person name="Choi D."/>
        </authorList>
    </citation>
    <scope>NUCLEOTIDE SEQUENCE [LARGE SCALE GENOMIC DNA]</scope>
    <source>
        <strain evidence="7">cv. PBC81</strain>
    </source>
</reference>
<proteinExistence type="predicted"/>
<accession>A0A2G2WXG5</accession>
<dbReference type="PROSITE" id="PS51367">
    <property type="entry name" value="THAUMATIN_2"/>
    <property type="match status" value="1"/>
</dbReference>
<dbReference type="Proteomes" id="UP000224567">
    <property type="component" value="Unassembled WGS sequence"/>
</dbReference>
<evidence type="ECO:0000256" key="3">
    <source>
        <dbReference type="SAM" id="MobiDB-lite"/>
    </source>
</evidence>
<feature type="region of interest" description="Disordered" evidence="3">
    <location>
        <begin position="75"/>
        <end position="97"/>
    </location>
</feature>
<dbReference type="PRINTS" id="PR00347">
    <property type="entry name" value="THAUMATIN"/>
</dbReference>
<dbReference type="SMART" id="SM00343">
    <property type="entry name" value="ZnF_C2HC"/>
    <property type="match status" value="6"/>
</dbReference>
<dbReference type="GO" id="GO:0008270">
    <property type="term" value="F:zinc ion binding"/>
    <property type="evidence" value="ECO:0007669"/>
    <property type="project" value="UniProtKB-KW"/>
</dbReference>
<evidence type="ECO:0000256" key="1">
    <source>
        <dbReference type="ARBA" id="ARBA00022729"/>
    </source>
</evidence>
<dbReference type="SUPFAM" id="SSF57756">
    <property type="entry name" value="Retrovirus zinc finger-like domains"/>
    <property type="match status" value="3"/>
</dbReference>
<name>A0A2G2WXG5_CAPBA</name>
<feature type="domain" description="CCHC-type" evidence="4">
    <location>
        <begin position="250"/>
        <end position="264"/>
    </location>
</feature>
<evidence type="ECO:0000259" key="4">
    <source>
        <dbReference type="PROSITE" id="PS50158"/>
    </source>
</evidence>
<dbReference type="InterPro" id="IPR017949">
    <property type="entry name" value="Thaumatin_CS"/>
</dbReference>
<feature type="domain" description="CCHC-type" evidence="4">
    <location>
        <begin position="139"/>
        <end position="152"/>
    </location>
</feature>
<dbReference type="InterPro" id="IPR002059">
    <property type="entry name" value="CSP_DNA-bd"/>
</dbReference>